<reference evidence="2 3" key="1">
    <citation type="submission" date="2023-12" db="EMBL/GenBank/DDBJ databases">
        <title>Baltic Sea Cyanobacteria.</title>
        <authorList>
            <person name="Delbaje E."/>
            <person name="Fewer D.P."/>
            <person name="Shishido T.K."/>
        </authorList>
    </citation>
    <scope>NUCLEOTIDE SEQUENCE [LARGE SCALE GENOMIC DNA]</scope>
    <source>
        <strain evidence="2 3">UHCC 0370</strain>
    </source>
</reference>
<gene>
    <name evidence="2" type="ORF">VB774_20100</name>
</gene>
<name>A0ABU5TNQ3_9CYAN</name>
<dbReference type="SUPFAM" id="SSF51905">
    <property type="entry name" value="FAD/NAD(P)-binding domain"/>
    <property type="match status" value="1"/>
</dbReference>
<comment type="caution">
    <text evidence="2">The sequence shown here is derived from an EMBL/GenBank/DDBJ whole genome shotgun (WGS) entry which is preliminary data.</text>
</comment>
<accession>A0ABU5TNQ3</accession>
<dbReference type="Proteomes" id="UP001301388">
    <property type="component" value="Unassembled WGS sequence"/>
</dbReference>
<proteinExistence type="predicted"/>
<keyword evidence="3" id="KW-1185">Reference proteome</keyword>
<organism evidence="2 3">
    <name type="scientific">Pseudanabaena galeata UHCC 0370</name>
    <dbReference type="NCBI Taxonomy" id="3110310"/>
    <lineage>
        <taxon>Bacteria</taxon>
        <taxon>Bacillati</taxon>
        <taxon>Cyanobacteriota</taxon>
        <taxon>Cyanophyceae</taxon>
        <taxon>Pseudanabaenales</taxon>
        <taxon>Pseudanabaenaceae</taxon>
        <taxon>Pseudanabaena</taxon>
    </lineage>
</organism>
<feature type="domain" description="FAD/NAD(P)-binding" evidence="1">
    <location>
        <begin position="3"/>
        <end position="291"/>
    </location>
</feature>
<dbReference type="PANTHER" id="PTHR43755">
    <property type="match status" value="1"/>
</dbReference>
<evidence type="ECO:0000313" key="2">
    <source>
        <dbReference type="EMBL" id="MEA5479936.1"/>
    </source>
</evidence>
<evidence type="ECO:0000313" key="3">
    <source>
        <dbReference type="Proteomes" id="UP001301388"/>
    </source>
</evidence>
<protein>
    <submittedName>
        <fullName evidence="2">FAD-dependent oxidoreductase</fullName>
    </submittedName>
</protein>
<dbReference type="Gene3D" id="3.50.50.100">
    <property type="match status" value="1"/>
</dbReference>
<sequence length="387" mass="42858">MKKILILGGGMGGVEAAIALTQKLKGDYQINLISNRDFLYIYPASIWLTVGKRTLEDLSVPLPQLAELHGFNFLHEDVQEISTKEHKVITTTQEHTYDYLIAALGSSKLKPKGVEHTLSICGTPADGMQIQERFLSLVEQGHGAIACGFSGNPQDATAVRGGPVFEVLFNFDTYLREKGIRDRFELTFFSPSDAPGNRLGEGGLAQLQKLFQERDIQTVTGKKIKEFTDSGVIFADDSHLKTDFTVFTPGLAGNPIFKQSDLPLTDAGFIPVGETSQITGLEHCYAIGDSSFFEGPTWRARQGHLAEVMARTTAANIAQQERGETASASFRDELNLLCIMDLGHDGVFVYRDENREIAPRGAWAHWAKLAWEQYYKLNKLGKMPRLI</sequence>
<dbReference type="PANTHER" id="PTHR43755:SF1">
    <property type="entry name" value="FAD-DEPENDENT PYRIDINE NUCLEOTIDE-DISULPHIDE OXIDOREDUCTASE"/>
    <property type="match status" value="1"/>
</dbReference>
<dbReference type="InterPro" id="IPR023753">
    <property type="entry name" value="FAD/NAD-binding_dom"/>
</dbReference>
<evidence type="ECO:0000259" key="1">
    <source>
        <dbReference type="Pfam" id="PF07992"/>
    </source>
</evidence>
<dbReference type="RefSeq" id="WP_281009924.1">
    <property type="nucleotide sequence ID" value="NZ_JAYGIE010000103.1"/>
</dbReference>
<dbReference type="Pfam" id="PF07992">
    <property type="entry name" value="Pyr_redox_2"/>
    <property type="match status" value="1"/>
</dbReference>
<dbReference type="InterPro" id="IPR036188">
    <property type="entry name" value="FAD/NAD-bd_sf"/>
</dbReference>
<dbReference type="EMBL" id="JAYGIE010000103">
    <property type="protein sequence ID" value="MEA5479936.1"/>
    <property type="molecule type" value="Genomic_DNA"/>
</dbReference>
<dbReference type="InterPro" id="IPR052541">
    <property type="entry name" value="SQRD"/>
</dbReference>